<keyword evidence="6 7" id="KW-0119">Carbohydrate metabolism</keyword>
<feature type="binding site" evidence="7">
    <location>
        <position position="45"/>
    </location>
    <ligand>
        <name>NADP(+)</name>
        <dbReference type="ChEBI" id="CHEBI:58349"/>
    </ligand>
</feature>
<dbReference type="SUPFAM" id="SSF51735">
    <property type="entry name" value="NAD(P)-binding Rossmann-fold domains"/>
    <property type="match status" value="1"/>
</dbReference>
<evidence type="ECO:0000313" key="11">
    <source>
        <dbReference type="Proteomes" id="UP001595548"/>
    </source>
</evidence>
<dbReference type="EMBL" id="JBHRTL010000006">
    <property type="protein sequence ID" value="MFC3154814.1"/>
    <property type="molecule type" value="Genomic_DNA"/>
</dbReference>
<dbReference type="Pfam" id="PF00479">
    <property type="entry name" value="G6PD_N"/>
    <property type="match status" value="1"/>
</dbReference>
<reference evidence="11" key="1">
    <citation type="journal article" date="2019" name="Int. J. Syst. Evol. Microbiol.">
        <title>The Global Catalogue of Microorganisms (GCM) 10K type strain sequencing project: providing services to taxonomists for standard genome sequencing and annotation.</title>
        <authorList>
            <consortium name="The Broad Institute Genomics Platform"/>
            <consortium name="The Broad Institute Genome Sequencing Center for Infectious Disease"/>
            <person name="Wu L."/>
            <person name="Ma J."/>
        </authorList>
    </citation>
    <scope>NUCLEOTIDE SEQUENCE [LARGE SCALE GENOMIC DNA]</scope>
    <source>
        <strain evidence="11">KCTC 52141</strain>
    </source>
</reference>
<dbReference type="PROSITE" id="PS00069">
    <property type="entry name" value="G6P_DEHYDROGENASE"/>
    <property type="match status" value="1"/>
</dbReference>
<evidence type="ECO:0000256" key="4">
    <source>
        <dbReference type="ARBA" id="ARBA00022857"/>
    </source>
</evidence>
<organism evidence="10 11">
    <name type="scientific">Gilvimarinus japonicus</name>
    <dbReference type="NCBI Taxonomy" id="1796469"/>
    <lineage>
        <taxon>Bacteria</taxon>
        <taxon>Pseudomonadati</taxon>
        <taxon>Pseudomonadota</taxon>
        <taxon>Gammaproteobacteria</taxon>
        <taxon>Cellvibrionales</taxon>
        <taxon>Cellvibrionaceae</taxon>
        <taxon>Gilvimarinus</taxon>
    </lineage>
</organism>
<dbReference type="Gene3D" id="3.40.50.720">
    <property type="entry name" value="NAD(P)-binding Rossmann-like Domain"/>
    <property type="match status" value="1"/>
</dbReference>
<evidence type="ECO:0000256" key="5">
    <source>
        <dbReference type="ARBA" id="ARBA00023002"/>
    </source>
</evidence>
<keyword evidence="5 7" id="KW-0560">Oxidoreductase</keyword>
<dbReference type="PANTHER" id="PTHR23429">
    <property type="entry name" value="GLUCOSE-6-PHOSPHATE 1-DEHYDROGENASE G6PD"/>
    <property type="match status" value="1"/>
</dbReference>
<dbReference type="EC" id="1.1.1.49" evidence="7"/>
<feature type="binding site" evidence="7">
    <location>
        <position position="178"/>
    </location>
    <ligand>
        <name>substrate</name>
    </ligand>
</feature>
<dbReference type="InterPro" id="IPR022675">
    <property type="entry name" value="G6P_DH_C"/>
</dbReference>
<evidence type="ECO:0000256" key="6">
    <source>
        <dbReference type="ARBA" id="ARBA00023277"/>
    </source>
</evidence>
<feature type="binding site" evidence="7">
    <location>
        <position position="231"/>
    </location>
    <ligand>
        <name>substrate</name>
    </ligand>
</feature>
<gene>
    <name evidence="7 10" type="primary">zwf</name>
    <name evidence="10" type="ORF">ACFOEB_06315</name>
</gene>
<accession>A0ABV7HLS7</accession>
<comment type="pathway">
    <text evidence="1 7">Carbohydrate degradation; pentose phosphate pathway; D-ribulose 5-phosphate from D-glucose 6-phosphate (oxidative stage): step 1/3.</text>
</comment>
<dbReference type="RefSeq" id="WP_382415253.1">
    <property type="nucleotide sequence ID" value="NZ_AP031500.1"/>
</dbReference>
<keyword evidence="4 7" id="KW-0521">NADP</keyword>
<dbReference type="HAMAP" id="MF_00966">
    <property type="entry name" value="G6PD"/>
    <property type="match status" value="1"/>
</dbReference>
<name>A0ABV7HLS7_9GAMM</name>
<comment type="catalytic activity">
    <reaction evidence="7">
        <text>D-glucose 6-phosphate + NADP(+) = 6-phospho-D-glucono-1,5-lactone + NADPH + H(+)</text>
        <dbReference type="Rhea" id="RHEA:15841"/>
        <dbReference type="ChEBI" id="CHEBI:15378"/>
        <dbReference type="ChEBI" id="CHEBI:57783"/>
        <dbReference type="ChEBI" id="CHEBI:57955"/>
        <dbReference type="ChEBI" id="CHEBI:58349"/>
        <dbReference type="ChEBI" id="CHEBI:61548"/>
        <dbReference type="EC" id="1.1.1.49"/>
    </reaction>
</comment>
<protein>
    <recommendedName>
        <fullName evidence="7">Glucose-6-phosphate 1-dehydrogenase</fullName>
        <shortName evidence="7">G6PD</shortName>
        <ecNumber evidence="7">1.1.1.49</ecNumber>
    </recommendedName>
</protein>
<dbReference type="InterPro" id="IPR022674">
    <property type="entry name" value="G6P_DH_NAD-bd"/>
</dbReference>
<dbReference type="InterPro" id="IPR019796">
    <property type="entry name" value="G6P_DH_AS"/>
</dbReference>
<evidence type="ECO:0000256" key="7">
    <source>
        <dbReference type="HAMAP-Rule" id="MF_00966"/>
    </source>
</evidence>
<dbReference type="InterPro" id="IPR036291">
    <property type="entry name" value="NAD(P)-bd_dom_sf"/>
</dbReference>
<evidence type="ECO:0000259" key="9">
    <source>
        <dbReference type="Pfam" id="PF02781"/>
    </source>
</evidence>
<comment type="caution">
    <text evidence="7">Lacks conserved residue(s) required for the propagation of feature annotation.</text>
</comment>
<dbReference type="PIRSF" id="PIRSF000110">
    <property type="entry name" value="G6PD"/>
    <property type="match status" value="1"/>
</dbReference>
<dbReference type="Gene3D" id="3.30.360.10">
    <property type="entry name" value="Dihydrodipicolinate Reductase, domain 2"/>
    <property type="match status" value="1"/>
</dbReference>
<evidence type="ECO:0000313" key="10">
    <source>
        <dbReference type="EMBL" id="MFC3154814.1"/>
    </source>
</evidence>
<dbReference type="PANTHER" id="PTHR23429:SF0">
    <property type="entry name" value="GLUCOSE-6-PHOSPHATE 1-DEHYDROGENASE"/>
    <property type="match status" value="1"/>
</dbReference>
<dbReference type="Proteomes" id="UP001595548">
    <property type="component" value="Unassembled WGS sequence"/>
</dbReference>
<feature type="domain" description="Glucose-6-phosphate dehydrogenase C-terminal" evidence="9">
    <location>
        <begin position="185"/>
        <end position="480"/>
    </location>
</feature>
<comment type="similarity">
    <text evidence="2 7">Belongs to the glucose-6-phosphate dehydrogenase family.</text>
</comment>
<dbReference type="SUPFAM" id="SSF55347">
    <property type="entry name" value="Glyceraldehyde-3-phosphate dehydrogenase-like, C-terminal domain"/>
    <property type="match status" value="1"/>
</dbReference>
<dbReference type="PRINTS" id="PR00079">
    <property type="entry name" value="G6PDHDRGNASE"/>
</dbReference>
<dbReference type="NCBIfam" id="TIGR00871">
    <property type="entry name" value="zwf"/>
    <property type="match status" value="1"/>
</dbReference>
<keyword evidence="11" id="KW-1185">Reference proteome</keyword>
<evidence type="ECO:0000256" key="3">
    <source>
        <dbReference type="ARBA" id="ARBA00022526"/>
    </source>
</evidence>
<evidence type="ECO:0000256" key="2">
    <source>
        <dbReference type="ARBA" id="ARBA00009975"/>
    </source>
</evidence>
<feature type="active site" description="Proton acceptor" evidence="7">
    <location>
        <position position="236"/>
    </location>
</feature>
<comment type="function">
    <text evidence="7">Catalyzes the oxidation of glucose 6-phosphate to 6-phosphogluconolactone.</text>
</comment>
<feature type="binding site" evidence="7">
    <location>
        <position position="174"/>
    </location>
    <ligand>
        <name>substrate</name>
    </ligand>
</feature>
<keyword evidence="3 7" id="KW-0313">Glucose metabolism</keyword>
<dbReference type="GO" id="GO:0004345">
    <property type="term" value="F:glucose-6-phosphate dehydrogenase activity"/>
    <property type="evidence" value="ECO:0007669"/>
    <property type="project" value="UniProtKB-EC"/>
</dbReference>
<feature type="binding site" evidence="7">
    <location>
        <position position="144"/>
    </location>
    <ligand>
        <name>NADP(+)</name>
        <dbReference type="ChEBI" id="CHEBI:58349"/>
    </ligand>
</feature>
<feature type="domain" description="Glucose-6-phosphate dehydrogenase NAD-binding" evidence="8">
    <location>
        <begin position="8"/>
        <end position="183"/>
    </location>
</feature>
<evidence type="ECO:0000256" key="1">
    <source>
        <dbReference type="ARBA" id="ARBA00004937"/>
    </source>
</evidence>
<sequence>MQKPFDFVIFGGAGDLALRKLIPAWYRAYRDGQMPEGSRIFGTMRKAEQAENYRAMVREAAFNYLRDDEIDNETWNKFEACVFGVFINITERDEHWDALAKTLQEGNEERIFYMATPPAVFSACCKNISDSGMINKTSRVVVEKPLGYNGESAEKINADIAQYFEEDAIFRIDHYLGKETVQNLLALRFTNCIFEHLWDSKSIDHVEISISETVGLEGRASFYDDAGALRDMVQNHLMQLLCLVAMEPPSKLNADSIRAEKLKVLDALRPLTGDDVAANTVRGQYVAGESGGKQVPGYLDELGKDSNTETFVAIRAHIDNWRWSHVPFYLRTGKRLKQRCAEIIIQYKTVTHHIYPDSAGAMIPNRLVIQLQPDERVQMIVTSNNLEKHEADLVPSVLNLNLTDNYDKFYSDAYKRLMLDAAANNPALFIHRNEVDAAWGWIDPIIDAWQRPENKPQPYPAGSWGPQAAMDLLGEDGRCWFNVGENIKGQE</sequence>
<dbReference type="InterPro" id="IPR001282">
    <property type="entry name" value="G6P_DH"/>
</dbReference>
<dbReference type="Pfam" id="PF02781">
    <property type="entry name" value="G6PD_C"/>
    <property type="match status" value="1"/>
</dbReference>
<comment type="caution">
    <text evidence="10">The sequence shown here is derived from an EMBL/GenBank/DDBJ whole genome shotgun (WGS) entry which is preliminary data.</text>
</comment>
<feature type="binding site" evidence="7">
    <location>
        <position position="212"/>
    </location>
    <ligand>
        <name>substrate</name>
    </ligand>
</feature>
<feature type="binding site" evidence="7">
    <location>
        <position position="334"/>
    </location>
    <ligand>
        <name>substrate</name>
    </ligand>
</feature>
<evidence type="ECO:0000259" key="8">
    <source>
        <dbReference type="Pfam" id="PF00479"/>
    </source>
</evidence>
<proteinExistence type="inferred from homology"/>